<accession>A0A0K1EHB0</accession>
<feature type="compositionally biased region" description="Basic and acidic residues" evidence="1">
    <location>
        <begin position="17"/>
        <end position="26"/>
    </location>
</feature>
<dbReference type="Proteomes" id="UP000067626">
    <property type="component" value="Chromosome"/>
</dbReference>
<gene>
    <name evidence="2" type="ORF">CMC5_043920</name>
</gene>
<feature type="compositionally biased region" description="Basic residues" evidence="1">
    <location>
        <begin position="30"/>
        <end position="40"/>
    </location>
</feature>
<feature type="compositionally biased region" description="Basic residues" evidence="1">
    <location>
        <begin position="120"/>
        <end position="133"/>
    </location>
</feature>
<feature type="compositionally biased region" description="Basic and acidic residues" evidence="1">
    <location>
        <begin position="64"/>
        <end position="78"/>
    </location>
</feature>
<evidence type="ECO:0000313" key="2">
    <source>
        <dbReference type="EMBL" id="AKT40239.1"/>
    </source>
</evidence>
<dbReference type="AlphaFoldDB" id="A0A0K1EHB0"/>
<reference evidence="2 3" key="1">
    <citation type="submission" date="2015-07" db="EMBL/GenBank/DDBJ databases">
        <title>Genome analysis of myxobacterium Chondromyces crocatus Cm c5 reveals a high potential for natural compound synthesis and the genetic basis for the loss of fruiting body formation.</title>
        <authorList>
            <person name="Zaburannyi N."/>
            <person name="Bunk B."/>
            <person name="Maier J."/>
            <person name="Overmann J."/>
            <person name="Mueller R."/>
        </authorList>
    </citation>
    <scope>NUCLEOTIDE SEQUENCE [LARGE SCALE GENOMIC DNA]</scope>
    <source>
        <strain evidence="2 3">Cm c5</strain>
    </source>
</reference>
<feature type="region of interest" description="Disordered" evidence="1">
    <location>
        <begin position="1"/>
        <end position="84"/>
    </location>
</feature>
<sequence>MTGAGTIACSPPADTPRALDRNDVSLRAHPGPRRTPRAAKRASSGILQRATRHTLGHPLGPATAHERVRRESREHVRENPPLNATIKRRKCRNERDHGWPRRMKFHSWARRGAEDDPRIRQRRSGHIGARRRAREPCPPGDGCGGARGVTHLVRMRAGRRVPGSVFVVDARSRGPSRHRWARRGHCGATGATSACPLVVIVETQPRRVVTLPRARRTERGHSPLHWTRSALPGPRSVPNAATAHHLSGTPGANLSAS</sequence>
<name>A0A0K1EHB0_CHOCO</name>
<proteinExistence type="predicted"/>
<dbReference type="KEGG" id="ccro:CMC5_043920"/>
<dbReference type="STRING" id="52.CMC5_043920"/>
<evidence type="ECO:0000256" key="1">
    <source>
        <dbReference type="SAM" id="MobiDB-lite"/>
    </source>
</evidence>
<dbReference type="EMBL" id="CP012159">
    <property type="protein sequence ID" value="AKT40239.1"/>
    <property type="molecule type" value="Genomic_DNA"/>
</dbReference>
<organism evidence="2 3">
    <name type="scientific">Chondromyces crocatus</name>
    <dbReference type="NCBI Taxonomy" id="52"/>
    <lineage>
        <taxon>Bacteria</taxon>
        <taxon>Pseudomonadati</taxon>
        <taxon>Myxococcota</taxon>
        <taxon>Polyangia</taxon>
        <taxon>Polyangiales</taxon>
        <taxon>Polyangiaceae</taxon>
        <taxon>Chondromyces</taxon>
    </lineage>
</organism>
<protein>
    <submittedName>
        <fullName evidence="2">Uncharacterized protein</fullName>
    </submittedName>
</protein>
<keyword evidence="3" id="KW-1185">Reference proteome</keyword>
<feature type="region of interest" description="Disordered" evidence="1">
    <location>
        <begin position="214"/>
        <end position="257"/>
    </location>
</feature>
<evidence type="ECO:0000313" key="3">
    <source>
        <dbReference type="Proteomes" id="UP000067626"/>
    </source>
</evidence>
<feature type="region of interest" description="Disordered" evidence="1">
    <location>
        <begin position="110"/>
        <end position="143"/>
    </location>
</feature>